<dbReference type="PROSITE" id="PS00036">
    <property type="entry name" value="BZIP_BASIC"/>
    <property type="match status" value="1"/>
</dbReference>
<dbReference type="PANTHER" id="PTHR23351">
    <property type="entry name" value="FOS TRANSCRIPTION FACTOR-RELATED"/>
    <property type="match status" value="1"/>
</dbReference>
<keyword evidence="7" id="KW-1185">Reference proteome</keyword>
<dbReference type="Gene3D" id="1.20.5.170">
    <property type="match status" value="1"/>
</dbReference>
<feature type="domain" description="BZIP" evidence="5">
    <location>
        <begin position="239"/>
        <end position="302"/>
    </location>
</feature>
<accession>A0A137P026</accession>
<dbReference type="PANTHER" id="PTHR23351:SF24">
    <property type="entry name" value="ACTIVATING TRANSCRIPTION FACTOR 3-RELATED"/>
    <property type="match status" value="1"/>
</dbReference>
<dbReference type="InterPro" id="IPR046347">
    <property type="entry name" value="bZIP_sf"/>
</dbReference>
<keyword evidence="3" id="KW-0804">Transcription</keyword>
<dbReference type="Proteomes" id="UP000070444">
    <property type="component" value="Unassembled WGS sequence"/>
</dbReference>
<dbReference type="SUPFAM" id="SSF57959">
    <property type="entry name" value="Leucine zipper domain"/>
    <property type="match status" value="1"/>
</dbReference>
<evidence type="ECO:0000259" key="5">
    <source>
        <dbReference type="PROSITE" id="PS50217"/>
    </source>
</evidence>
<protein>
    <recommendedName>
        <fullName evidence="5">BZIP domain-containing protein</fullName>
    </recommendedName>
</protein>
<dbReference type="STRING" id="796925.A0A137P026"/>
<name>A0A137P026_CONC2</name>
<evidence type="ECO:0000256" key="1">
    <source>
        <dbReference type="ARBA" id="ARBA00023015"/>
    </source>
</evidence>
<dbReference type="EMBL" id="KQ964588">
    <property type="protein sequence ID" value="KXN68219.1"/>
    <property type="molecule type" value="Genomic_DNA"/>
</dbReference>
<evidence type="ECO:0000256" key="4">
    <source>
        <dbReference type="SAM" id="MobiDB-lite"/>
    </source>
</evidence>
<evidence type="ECO:0000256" key="2">
    <source>
        <dbReference type="ARBA" id="ARBA00023125"/>
    </source>
</evidence>
<feature type="compositionally biased region" description="Basic residues" evidence="4">
    <location>
        <begin position="198"/>
        <end position="207"/>
    </location>
</feature>
<dbReference type="InterPro" id="IPR004827">
    <property type="entry name" value="bZIP"/>
</dbReference>
<keyword evidence="2" id="KW-0238">DNA-binding</keyword>
<dbReference type="AlphaFoldDB" id="A0A137P026"/>
<reference evidence="6 7" key="1">
    <citation type="journal article" date="2015" name="Genome Biol. Evol.">
        <title>Phylogenomic analyses indicate that early fungi evolved digesting cell walls of algal ancestors of land plants.</title>
        <authorList>
            <person name="Chang Y."/>
            <person name="Wang S."/>
            <person name="Sekimoto S."/>
            <person name="Aerts A.L."/>
            <person name="Choi C."/>
            <person name="Clum A."/>
            <person name="LaButti K.M."/>
            <person name="Lindquist E.A."/>
            <person name="Yee Ngan C."/>
            <person name="Ohm R.A."/>
            <person name="Salamov A.A."/>
            <person name="Grigoriev I.V."/>
            <person name="Spatafora J.W."/>
            <person name="Berbee M.L."/>
        </authorList>
    </citation>
    <scope>NUCLEOTIDE SEQUENCE [LARGE SCALE GENOMIC DNA]</scope>
    <source>
        <strain evidence="6 7">NRRL 28638</strain>
    </source>
</reference>
<dbReference type="GO" id="GO:0005634">
    <property type="term" value="C:nucleus"/>
    <property type="evidence" value="ECO:0007669"/>
    <property type="project" value="TreeGrafter"/>
</dbReference>
<dbReference type="InterPro" id="IPR000837">
    <property type="entry name" value="AP-1"/>
</dbReference>
<feature type="compositionally biased region" description="Polar residues" evidence="4">
    <location>
        <begin position="208"/>
        <end position="217"/>
    </location>
</feature>
<gene>
    <name evidence="6" type="ORF">CONCODRAFT_79848</name>
</gene>
<keyword evidence="1" id="KW-0805">Transcription regulation</keyword>
<feature type="region of interest" description="Disordered" evidence="4">
    <location>
        <begin position="198"/>
        <end position="230"/>
    </location>
</feature>
<sequence>MDCTMFDNRNDVTFYSFPETAHPTIVTAVDPCAAVALNAYLDPTLINWDMQYVDSLVKMDPTSQDSPLLPEPSLAPLLPPVDSGMMLSPSCLPPPLLIPSFASAANLTPPSADYLPIFWDKQPDMTHTILPISSEGDCLSPPSFVQIHNTQSIVASSPQSVESAPINFFSLPMTSIQPEEILKPSEAPVSVPVQGKIKSTKHLRRHTISTSTVSAQRKPSAPGTRTRRSSQCLSSEEVQAKKMVRLERNRLAACKSRQKRKMLTDDQLAALKILEDDTAKIEQENRLLQAQLANITEFLKNHHRHANINTQNI</sequence>
<dbReference type="GO" id="GO:0000978">
    <property type="term" value="F:RNA polymerase II cis-regulatory region sequence-specific DNA binding"/>
    <property type="evidence" value="ECO:0007669"/>
    <property type="project" value="TreeGrafter"/>
</dbReference>
<proteinExistence type="predicted"/>
<evidence type="ECO:0000313" key="7">
    <source>
        <dbReference type="Proteomes" id="UP000070444"/>
    </source>
</evidence>
<organism evidence="6 7">
    <name type="scientific">Conidiobolus coronatus (strain ATCC 28846 / CBS 209.66 / NRRL 28638)</name>
    <name type="common">Delacroixia coronata</name>
    <dbReference type="NCBI Taxonomy" id="796925"/>
    <lineage>
        <taxon>Eukaryota</taxon>
        <taxon>Fungi</taxon>
        <taxon>Fungi incertae sedis</taxon>
        <taxon>Zoopagomycota</taxon>
        <taxon>Entomophthoromycotina</taxon>
        <taxon>Entomophthoromycetes</taxon>
        <taxon>Entomophthorales</taxon>
        <taxon>Ancylistaceae</taxon>
        <taxon>Conidiobolus</taxon>
    </lineage>
</organism>
<dbReference type="CDD" id="cd14687">
    <property type="entry name" value="bZIP_ATF2"/>
    <property type="match status" value="1"/>
</dbReference>
<evidence type="ECO:0000313" key="6">
    <source>
        <dbReference type="EMBL" id="KXN68219.1"/>
    </source>
</evidence>
<dbReference type="GO" id="GO:0000981">
    <property type="term" value="F:DNA-binding transcription factor activity, RNA polymerase II-specific"/>
    <property type="evidence" value="ECO:0007669"/>
    <property type="project" value="TreeGrafter"/>
</dbReference>
<dbReference type="PROSITE" id="PS50217">
    <property type="entry name" value="BZIP"/>
    <property type="match status" value="1"/>
</dbReference>
<evidence type="ECO:0000256" key="3">
    <source>
        <dbReference type="ARBA" id="ARBA00023163"/>
    </source>
</evidence>